<dbReference type="AlphaFoldDB" id="A0A645FXL4"/>
<name>A0A645FXL4_9ZZZZ</name>
<evidence type="ECO:0000313" key="1">
    <source>
        <dbReference type="EMBL" id="MPN19267.1"/>
    </source>
</evidence>
<reference evidence="1" key="1">
    <citation type="submission" date="2019-08" db="EMBL/GenBank/DDBJ databases">
        <authorList>
            <person name="Kucharzyk K."/>
            <person name="Murdoch R.W."/>
            <person name="Higgins S."/>
            <person name="Loffler F."/>
        </authorList>
    </citation>
    <scope>NUCLEOTIDE SEQUENCE</scope>
</reference>
<dbReference type="EMBL" id="VSSQ01066797">
    <property type="protein sequence ID" value="MPN19267.1"/>
    <property type="molecule type" value="Genomic_DNA"/>
</dbReference>
<protein>
    <submittedName>
        <fullName evidence="1">Uncharacterized protein</fullName>
    </submittedName>
</protein>
<accession>A0A645FXL4</accession>
<organism evidence="1">
    <name type="scientific">bioreactor metagenome</name>
    <dbReference type="NCBI Taxonomy" id="1076179"/>
    <lineage>
        <taxon>unclassified sequences</taxon>
        <taxon>metagenomes</taxon>
        <taxon>ecological metagenomes</taxon>
    </lineage>
</organism>
<proteinExistence type="predicted"/>
<comment type="caution">
    <text evidence="1">The sequence shown here is derived from an EMBL/GenBank/DDBJ whole genome shotgun (WGS) entry which is preliminary data.</text>
</comment>
<gene>
    <name evidence="1" type="ORF">SDC9_166634</name>
</gene>
<sequence length="184" mass="20489">MHKIQPGGPKGFLINARFHRAVRCQKRGGRKARSLDAGRGFAGNMQNGNGYGCRHLVVKIMGRVTSHHQQLRPRRFQPLGTANQGGNRAFASAENGGGPIRYGRIAVHNGMDMILVAGGVRKAHQLFKQIRRGQRSHAAYDADGFHAAVCLPFFNVERFYPLFYHKGTASPIRLGQILFFFFIC</sequence>